<organism evidence="2">
    <name type="scientific">Streptomyces haneummycinicus</name>
    <dbReference type="NCBI Taxonomy" id="3074435"/>
    <lineage>
        <taxon>Bacteria</taxon>
        <taxon>Bacillati</taxon>
        <taxon>Actinomycetota</taxon>
        <taxon>Actinomycetes</taxon>
        <taxon>Kitasatosporales</taxon>
        <taxon>Streptomycetaceae</taxon>
        <taxon>Streptomyces</taxon>
    </lineage>
</organism>
<sequence length="79" mass="8517">MPFANERICDSPEGINGVAAGPNGGGDFHHDDDVTRLCWSFWGGDCLSRESYHPNETGTSAYAQAFMALDPAALRQEGQ</sequence>
<name>A0AAT9HCA3_9ACTN</name>
<feature type="region of interest" description="Disordered" evidence="1">
    <location>
        <begin position="1"/>
        <end position="20"/>
    </location>
</feature>
<dbReference type="EMBL" id="AP035768">
    <property type="protein sequence ID" value="BFO14938.1"/>
    <property type="molecule type" value="Genomic_DNA"/>
</dbReference>
<dbReference type="AlphaFoldDB" id="A0AAT9HCA3"/>
<reference evidence="2" key="2">
    <citation type="submission" date="2024-07" db="EMBL/GenBank/DDBJ databases">
        <title>Streptomyces haneummycinica sp. nov., a new antibiotic-producing actinobacterium isolated from marine sediment.</title>
        <authorList>
            <person name="Uemura M."/>
            <person name="Hamada M."/>
            <person name="Hirano S."/>
            <person name="Kobayashi K."/>
            <person name="Ohshiro T."/>
            <person name="Kobayashi T."/>
            <person name="Terahara T."/>
        </authorList>
    </citation>
    <scope>NUCLEOTIDE SEQUENCE</scope>
    <source>
        <strain evidence="2">KM77-8</strain>
    </source>
</reference>
<accession>A0AAT9HCA3</accession>
<reference evidence="2" key="1">
    <citation type="submission" date="2024-06" db="EMBL/GenBank/DDBJ databases">
        <authorList>
            <consortium name="consrtm"/>
            <person name="Uemura M."/>
            <person name="Terahara T."/>
        </authorList>
    </citation>
    <scope>NUCLEOTIDE SEQUENCE</scope>
    <source>
        <strain evidence="2">KM77-8</strain>
    </source>
</reference>
<proteinExistence type="predicted"/>
<gene>
    <name evidence="2" type="ORF">SHKM778_13260</name>
</gene>
<evidence type="ECO:0008006" key="3">
    <source>
        <dbReference type="Google" id="ProtNLM"/>
    </source>
</evidence>
<protein>
    <recommendedName>
        <fullName evidence="3">SGNH/GDSL hydrolase family protein</fullName>
    </recommendedName>
</protein>
<evidence type="ECO:0000256" key="1">
    <source>
        <dbReference type="SAM" id="MobiDB-lite"/>
    </source>
</evidence>
<evidence type="ECO:0000313" key="2">
    <source>
        <dbReference type="EMBL" id="BFO14938.1"/>
    </source>
</evidence>